<evidence type="ECO:0000313" key="1">
    <source>
        <dbReference type="EMBL" id="GAA2531810.1"/>
    </source>
</evidence>
<dbReference type="SUPFAM" id="SSF53686">
    <property type="entry name" value="Tryptophan synthase beta subunit-like PLP-dependent enzymes"/>
    <property type="match status" value="1"/>
</dbReference>
<protein>
    <submittedName>
        <fullName evidence="1">Uncharacterized protein</fullName>
    </submittedName>
</protein>
<organism evidence="1 2">
    <name type="scientific">Streptomyces levis</name>
    <dbReference type="NCBI Taxonomy" id="285566"/>
    <lineage>
        <taxon>Bacteria</taxon>
        <taxon>Bacillati</taxon>
        <taxon>Actinomycetota</taxon>
        <taxon>Actinomycetes</taxon>
        <taxon>Kitasatosporales</taxon>
        <taxon>Streptomycetaceae</taxon>
        <taxon>Streptomyces</taxon>
    </lineage>
</organism>
<accession>A0ABN3NQX6</accession>
<comment type="caution">
    <text evidence="1">The sequence shown here is derived from an EMBL/GenBank/DDBJ whole genome shotgun (WGS) entry which is preliminary data.</text>
</comment>
<name>A0ABN3NQX6_9ACTN</name>
<keyword evidence="2" id="KW-1185">Reference proteome</keyword>
<dbReference type="Gene3D" id="3.40.50.1100">
    <property type="match status" value="1"/>
</dbReference>
<dbReference type="Proteomes" id="UP001501095">
    <property type="component" value="Unassembled WGS sequence"/>
</dbReference>
<dbReference type="InterPro" id="IPR036052">
    <property type="entry name" value="TrpB-like_PALP_sf"/>
</dbReference>
<dbReference type="EMBL" id="BAAATM010000009">
    <property type="protein sequence ID" value="GAA2531810.1"/>
    <property type="molecule type" value="Genomic_DNA"/>
</dbReference>
<evidence type="ECO:0000313" key="2">
    <source>
        <dbReference type="Proteomes" id="UP001501095"/>
    </source>
</evidence>
<proteinExistence type="predicted"/>
<gene>
    <name evidence="1" type="ORF">GCM10010423_29170</name>
</gene>
<reference evidence="1 2" key="1">
    <citation type="journal article" date="2019" name="Int. J. Syst. Evol. Microbiol.">
        <title>The Global Catalogue of Microorganisms (GCM) 10K type strain sequencing project: providing services to taxonomists for standard genome sequencing and annotation.</title>
        <authorList>
            <consortium name="The Broad Institute Genomics Platform"/>
            <consortium name="The Broad Institute Genome Sequencing Center for Infectious Disease"/>
            <person name="Wu L."/>
            <person name="Ma J."/>
        </authorList>
    </citation>
    <scope>NUCLEOTIDE SEQUENCE [LARGE SCALE GENOMIC DNA]</scope>
    <source>
        <strain evidence="1 2">JCM 6924</strain>
    </source>
</reference>
<sequence length="116" mass="12378">MPRLHLVEPIPRLAAVLGGAPVTGRFPGDTGRLHSIAGHTTTVQAHHAVTLSGGTAVVVSPESAEEWFARLCGRGHVWERSSVTVFAAHERLRAEGTIRASDHTVLVATSHFFKGL</sequence>